<dbReference type="InterPro" id="IPR029063">
    <property type="entry name" value="SAM-dependent_MTases_sf"/>
</dbReference>
<dbReference type="Pfam" id="PF10294">
    <property type="entry name" value="Methyltransf_16"/>
    <property type="match status" value="1"/>
</dbReference>
<dbReference type="AlphaFoldDB" id="A0A9W7DQ44"/>
<feature type="compositionally biased region" description="Acidic residues" evidence="1">
    <location>
        <begin position="10"/>
        <end position="19"/>
    </location>
</feature>
<dbReference type="SUPFAM" id="SSF53335">
    <property type="entry name" value="S-adenosyl-L-methionine-dependent methyltransferases"/>
    <property type="match status" value="1"/>
</dbReference>
<evidence type="ECO:0000313" key="2">
    <source>
        <dbReference type="EMBL" id="GMH51123.1"/>
    </source>
</evidence>
<evidence type="ECO:0000256" key="1">
    <source>
        <dbReference type="SAM" id="MobiDB-lite"/>
    </source>
</evidence>
<evidence type="ECO:0000313" key="3">
    <source>
        <dbReference type="Proteomes" id="UP001165082"/>
    </source>
</evidence>
<organism evidence="2 3">
    <name type="scientific">Triparma retinervis</name>
    <dbReference type="NCBI Taxonomy" id="2557542"/>
    <lineage>
        <taxon>Eukaryota</taxon>
        <taxon>Sar</taxon>
        <taxon>Stramenopiles</taxon>
        <taxon>Ochrophyta</taxon>
        <taxon>Bolidophyceae</taxon>
        <taxon>Parmales</taxon>
        <taxon>Triparmaceae</taxon>
        <taxon>Triparma</taxon>
    </lineage>
</organism>
<feature type="non-terminal residue" evidence="2">
    <location>
        <position position="176"/>
    </location>
</feature>
<comment type="caution">
    <text evidence="2">The sequence shown here is derived from an EMBL/GenBank/DDBJ whole genome shotgun (WGS) entry which is preliminary data.</text>
</comment>
<dbReference type="PANTHER" id="PTHR14614">
    <property type="entry name" value="HEPATOCELLULAR CARCINOMA-ASSOCIATED ANTIGEN"/>
    <property type="match status" value="1"/>
</dbReference>
<dbReference type="Gene3D" id="3.40.50.150">
    <property type="entry name" value="Vaccinia Virus protein VP39"/>
    <property type="match status" value="1"/>
</dbReference>
<name>A0A9W7DQ44_9STRA</name>
<dbReference type="InterPro" id="IPR019410">
    <property type="entry name" value="Methyltransf_16"/>
</dbReference>
<reference evidence="2" key="1">
    <citation type="submission" date="2022-07" db="EMBL/GenBank/DDBJ databases">
        <title>Genome analysis of Parmales, a sister group of diatoms, reveals the evolutionary specialization of diatoms from phago-mixotrophs to photoautotrophs.</title>
        <authorList>
            <person name="Ban H."/>
            <person name="Sato S."/>
            <person name="Yoshikawa S."/>
            <person name="Kazumasa Y."/>
            <person name="Nakamura Y."/>
            <person name="Ichinomiya M."/>
            <person name="Saitoh K."/>
            <person name="Sato N."/>
            <person name="Blanc-Mathieu R."/>
            <person name="Endo H."/>
            <person name="Kuwata A."/>
            <person name="Ogata H."/>
        </authorList>
    </citation>
    <scope>NUCLEOTIDE SEQUENCE</scope>
</reference>
<dbReference type="Proteomes" id="UP001165082">
    <property type="component" value="Unassembled WGS sequence"/>
</dbReference>
<dbReference type="OrthoDB" id="205954at2759"/>
<dbReference type="PANTHER" id="PTHR14614:SF132">
    <property type="entry name" value="PROTEIN-LYSINE METHYLTRANSFERASE C42C1.13"/>
    <property type="match status" value="1"/>
</dbReference>
<feature type="region of interest" description="Disordered" evidence="1">
    <location>
        <begin position="1"/>
        <end position="39"/>
    </location>
</feature>
<accession>A0A9W7DQ44</accession>
<sequence>MLRSMFADSSDSESEEETDATAATNTALGPPSTLPSPSPVSTVMDVAVVQDPSAGISSKLWPAATHLSSYLLRTSPSPSPPPRIIELGAGVGLTGIKMSKSWGSHVILTDLPSALPLLQSNIDANPSAAVSCAALAWGTDDYSSVIAKCSSFFPPSPTSADPFDLIIAADCVYWEE</sequence>
<dbReference type="EMBL" id="BRXZ01000694">
    <property type="protein sequence ID" value="GMH51123.1"/>
    <property type="molecule type" value="Genomic_DNA"/>
</dbReference>
<protein>
    <submittedName>
        <fullName evidence="2">Uncharacterized protein</fullName>
    </submittedName>
</protein>
<keyword evidence="3" id="KW-1185">Reference proteome</keyword>
<gene>
    <name evidence="2" type="ORF">TrRE_jg12319</name>
</gene>
<proteinExistence type="predicted"/>